<dbReference type="GO" id="GO:0006086">
    <property type="term" value="P:pyruvate decarboxylation to acetyl-CoA"/>
    <property type="evidence" value="ECO:0007669"/>
    <property type="project" value="InterPro"/>
</dbReference>
<dbReference type="SUPFAM" id="SSF51230">
    <property type="entry name" value="Single hybrid motif"/>
    <property type="match status" value="2"/>
</dbReference>
<accession>X6MFC7</accession>
<evidence type="ECO:0000256" key="1">
    <source>
        <dbReference type="ARBA" id="ARBA00001938"/>
    </source>
</evidence>
<dbReference type="Gene3D" id="4.10.320.10">
    <property type="entry name" value="E3-binding domain"/>
    <property type="match status" value="1"/>
</dbReference>
<dbReference type="InterPro" id="IPR023213">
    <property type="entry name" value="CAT-like_dom_sf"/>
</dbReference>
<keyword evidence="8" id="KW-1185">Reference proteome</keyword>
<protein>
    <recommendedName>
        <fullName evidence="6">Peripheral subunit-binding (PSBD) domain-containing protein</fullName>
    </recommendedName>
</protein>
<dbReference type="OMA" id="TMEFESF"/>
<dbReference type="PANTHER" id="PTHR23151">
    <property type="entry name" value="DIHYDROLIPOAMIDE ACETYL/SUCCINYL-TRANSFERASE-RELATED"/>
    <property type="match status" value="1"/>
</dbReference>
<comment type="cofactor">
    <cofactor evidence="1">
        <name>(R)-lipoate</name>
        <dbReference type="ChEBI" id="CHEBI:83088"/>
    </cofactor>
</comment>
<reference evidence="7 8" key="1">
    <citation type="journal article" date="2013" name="Curr. Biol.">
        <title>The Genome of the Foraminiferan Reticulomyxa filosa.</title>
        <authorList>
            <person name="Glockner G."/>
            <person name="Hulsmann N."/>
            <person name="Schleicher M."/>
            <person name="Noegel A.A."/>
            <person name="Eichinger L."/>
            <person name="Gallinger C."/>
            <person name="Pawlowski J."/>
            <person name="Sierra R."/>
            <person name="Euteneuer U."/>
            <person name="Pillet L."/>
            <person name="Moustafa A."/>
            <person name="Platzer M."/>
            <person name="Groth M."/>
            <person name="Szafranski K."/>
            <person name="Schliwa M."/>
        </authorList>
    </citation>
    <scope>NUCLEOTIDE SEQUENCE [LARGE SCALE GENOMIC DNA]</scope>
</reference>
<dbReference type="InterPro" id="IPR004167">
    <property type="entry name" value="PSBD"/>
</dbReference>
<feature type="compositionally biased region" description="Basic and acidic residues" evidence="5">
    <location>
        <begin position="265"/>
        <end position="278"/>
    </location>
</feature>
<dbReference type="CDD" id="cd06849">
    <property type="entry name" value="lipoyl_domain"/>
    <property type="match status" value="1"/>
</dbReference>
<evidence type="ECO:0000256" key="4">
    <source>
        <dbReference type="ARBA" id="ARBA00023315"/>
    </source>
</evidence>
<feature type="compositionally biased region" description="Low complexity" evidence="5">
    <location>
        <begin position="279"/>
        <end position="295"/>
    </location>
</feature>
<dbReference type="SUPFAM" id="SSF52777">
    <property type="entry name" value="CoA-dependent acyltransferases"/>
    <property type="match status" value="1"/>
</dbReference>
<feature type="region of interest" description="Disordered" evidence="5">
    <location>
        <begin position="260"/>
        <end position="297"/>
    </location>
</feature>
<dbReference type="OrthoDB" id="537444at2759"/>
<dbReference type="EMBL" id="ASPP01021173">
    <property type="protein sequence ID" value="ETO12723.1"/>
    <property type="molecule type" value="Genomic_DNA"/>
</dbReference>
<dbReference type="AlphaFoldDB" id="X6MFC7"/>
<evidence type="ECO:0000256" key="2">
    <source>
        <dbReference type="ARBA" id="ARBA00007317"/>
    </source>
</evidence>
<dbReference type="Gene3D" id="2.40.50.100">
    <property type="match status" value="2"/>
</dbReference>
<sequence>MELFEKGKYTFQKNKKKKRIQTDKSVVAWTSTDEGYLAKQLSPANPEKLPVGTPIAIIVRDASSVAAFKDVDPKSFSPSSSKASSSSSSQVGLFLYFCLLGLSNTLFFVCDCFLTAFLSLRICCIFFVSRKRNCQKISQPHLVTLPHHEIVPPHQIQGMPALSPTAIDGAIAEWLLKEGDQLQEGTEIALVSLLLLLFIKTDKSEVAWASIDEGYLAKRLYEANPDKRHSVGTPIAITVTDQSYVNAFKDLDPQLFAVESAPSADSEKATKEEKKQEKQPTSTATASREAASQASGDRIFASPFARKRAKELNVSLSDMAKGSGLRNRITAADVEKASSGVKKKTTARTPSSATTAIRDRSHVDIPLSEIRKIIARRLSESMSTSPHYYVTVECEMDNLLAMRKEINEGEEAKVSVNDFIIKAAAHAIRDVPDVNVSWLGDKIRKYNYVDISVAVATPSGLITPIVTDADKRALGDISSTVKGLAARAKDNKLLPHEFQGGTLTISNLGMYGVKQFTAIINPPQSCIIAIGGTNSVVKPDGKGGFKNVSTMLCTISSDHRTVDGALAAQYMQAFKKYIENPSKLML</sequence>
<gene>
    <name evidence="7" type="ORF">RFI_24654</name>
</gene>
<evidence type="ECO:0000313" key="8">
    <source>
        <dbReference type="Proteomes" id="UP000023152"/>
    </source>
</evidence>
<dbReference type="InterPro" id="IPR045257">
    <property type="entry name" value="E2/Pdx1"/>
</dbReference>
<dbReference type="InterPro" id="IPR001078">
    <property type="entry name" value="2-oxoacid_DH_actylTfrase"/>
</dbReference>
<dbReference type="Pfam" id="PF00198">
    <property type="entry name" value="2-oxoacid_dh"/>
    <property type="match status" value="1"/>
</dbReference>
<dbReference type="NCBIfam" id="TIGR01349">
    <property type="entry name" value="PDHac_trf_mito"/>
    <property type="match status" value="1"/>
</dbReference>
<evidence type="ECO:0000256" key="3">
    <source>
        <dbReference type="ARBA" id="ARBA00022679"/>
    </source>
</evidence>
<dbReference type="GO" id="GO:0004742">
    <property type="term" value="F:dihydrolipoyllysine-residue acetyltransferase activity"/>
    <property type="evidence" value="ECO:0007669"/>
    <property type="project" value="InterPro"/>
</dbReference>
<proteinExistence type="inferred from homology"/>
<keyword evidence="4" id="KW-0012">Acyltransferase</keyword>
<evidence type="ECO:0000313" key="7">
    <source>
        <dbReference type="EMBL" id="ETO12723.1"/>
    </source>
</evidence>
<name>X6MFC7_RETFI</name>
<comment type="similarity">
    <text evidence="2">Belongs to the 2-oxoacid dehydrogenase family.</text>
</comment>
<dbReference type="PANTHER" id="PTHR23151:SF90">
    <property type="entry name" value="DIHYDROLIPOYLLYSINE-RESIDUE ACETYLTRANSFERASE COMPONENT OF PYRUVATE DEHYDROGENASE COMPLEX, MITOCHONDRIAL-RELATED"/>
    <property type="match status" value="1"/>
</dbReference>
<dbReference type="Proteomes" id="UP000023152">
    <property type="component" value="Unassembled WGS sequence"/>
</dbReference>
<evidence type="ECO:0000256" key="5">
    <source>
        <dbReference type="SAM" id="MobiDB-lite"/>
    </source>
</evidence>
<evidence type="ECO:0000259" key="6">
    <source>
        <dbReference type="PROSITE" id="PS51826"/>
    </source>
</evidence>
<feature type="domain" description="Peripheral subunit-binding (PSBD)" evidence="6">
    <location>
        <begin position="300"/>
        <end position="338"/>
    </location>
</feature>
<dbReference type="InterPro" id="IPR011053">
    <property type="entry name" value="Single_hybrid_motif"/>
</dbReference>
<dbReference type="FunFam" id="3.30.559.10:FF:000003">
    <property type="entry name" value="Acetyltransferase component of pyruvate dehydrogenase complex"/>
    <property type="match status" value="1"/>
</dbReference>
<dbReference type="Gene3D" id="3.30.559.10">
    <property type="entry name" value="Chloramphenicol acetyltransferase-like domain"/>
    <property type="match status" value="1"/>
</dbReference>
<dbReference type="GO" id="GO:0045254">
    <property type="term" value="C:pyruvate dehydrogenase complex"/>
    <property type="evidence" value="ECO:0007669"/>
    <property type="project" value="InterPro"/>
</dbReference>
<dbReference type="InterPro" id="IPR036625">
    <property type="entry name" value="E3-bd_dom_sf"/>
</dbReference>
<dbReference type="SUPFAM" id="SSF47005">
    <property type="entry name" value="Peripheral subunit-binding domain of 2-oxo acid dehydrogenase complex"/>
    <property type="match status" value="1"/>
</dbReference>
<dbReference type="PROSITE" id="PS51826">
    <property type="entry name" value="PSBD"/>
    <property type="match status" value="1"/>
</dbReference>
<organism evidence="7 8">
    <name type="scientific">Reticulomyxa filosa</name>
    <dbReference type="NCBI Taxonomy" id="46433"/>
    <lineage>
        <taxon>Eukaryota</taxon>
        <taxon>Sar</taxon>
        <taxon>Rhizaria</taxon>
        <taxon>Retaria</taxon>
        <taxon>Foraminifera</taxon>
        <taxon>Monothalamids</taxon>
        <taxon>Reticulomyxidae</taxon>
        <taxon>Reticulomyxa</taxon>
    </lineage>
</organism>
<dbReference type="Pfam" id="PF02817">
    <property type="entry name" value="E3_binding"/>
    <property type="match status" value="1"/>
</dbReference>
<keyword evidence="3" id="KW-0808">Transferase</keyword>
<comment type="caution">
    <text evidence="7">The sequence shown here is derived from an EMBL/GenBank/DDBJ whole genome shotgun (WGS) entry which is preliminary data.</text>
</comment>
<dbReference type="InterPro" id="IPR006257">
    <property type="entry name" value="LAT1"/>
</dbReference>